<dbReference type="EMBL" id="LFOE01000002">
    <property type="protein sequence ID" value="OBY33191.1"/>
    <property type="molecule type" value="Genomic_DNA"/>
</dbReference>
<evidence type="ECO:0000313" key="2">
    <source>
        <dbReference type="EMBL" id="OBY33191.1"/>
    </source>
</evidence>
<dbReference type="Pfam" id="PF14032">
    <property type="entry name" value="PknH_C"/>
    <property type="match status" value="1"/>
</dbReference>
<proteinExistence type="predicted"/>
<dbReference type="RefSeq" id="WP_065287028.1">
    <property type="nucleotide sequence ID" value="NZ_LFOE01000002.1"/>
</dbReference>
<feature type="domain" description="PknH-like extracellular" evidence="1">
    <location>
        <begin position="23"/>
        <end position="204"/>
    </location>
</feature>
<protein>
    <recommendedName>
        <fullName evidence="1">PknH-like extracellular domain-containing protein</fullName>
    </recommendedName>
</protein>
<evidence type="ECO:0000313" key="3">
    <source>
        <dbReference type="Proteomes" id="UP000092668"/>
    </source>
</evidence>
<organism evidence="2 3">
    <name type="scientific">Mycolicibacter kumamotonensis</name>
    <dbReference type="NCBI Taxonomy" id="354243"/>
    <lineage>
        <taxon>Bacteria</taxon>
        <taxon>Bacillati</taxon>
        <taxon>Actinomycetota</taxon>
        <taxon>Actinomycetes</taxon>
        <taxon>Mycobacteriales</taxon>
        <taxon>Mycobacteriaceae</taxon>
        <taxon>Mycolicibacter</taxon>
    </lineage>
</organism>
<sequence>MGAVAVAALGGFPAPAVADDNWVQPGQVMTLIPSDDEVSMYYGMPMRPFGPVSTAPGEPVHLEQRDDCRDFFSVGTSDLVGSDYASYRSQAWDNTSQAARAIVTVVTFPSVTAAGEAFMNTYNQAAVNRCRNAKVVAPEFVPGATMDLVHIELKPGIVCSWLFTQRNYGANAGFTVAALIARGANFMVVVMSSQWGNAAVTMDRLSQHVLDRVH</sequence>
<evidence type="ECO:0000259" key="1">
    <source>
        <dbReference type="Pfam" id="PF14032"/>
    </source>
</evidence>
<dbReference type="AlphaFoldDB" id="A0A1B8SKD8"/>
<accession>A0A1B8SKD8</accession>
<reference evidence="2 3" key="1">
    <citation type="submission" date="2015-06" db="EMBL/GenBank/DDBJ databases">
        <title>Genome sequence of Mycobacterium kumamotonense strain Roo.</title>
        <authorList>
            <person name="Greninger A.L."/>
            <person name="Cunningham G."/>
            <person name="Miller S."/>
        </authorList>
    </citation>
    <scope>NUCLEOTIDE SEQUENCE [LARGE SCALE GENOMIC DNA]</scope>
    <source>
        <strain evidence="2 3">Roo</strain>
    </source>
</reference>
<dbReference type="InterPro" id="IPR038232">
    <property type="entry name" value="PknH-like_Extracell_sf"/>
</dbReference>
<dbReference type="PATRIC" id="fig|354243.3.peg.533"/>
<dbReference type="InterPro" id="IPR026954">
    <property type="entry name" value="PknH-like_Extracell"/>
</dbReference>
<comment type="caution">
    <text evidence="2">The sequence shown here is derived from an EMBL/GenBank/DDBJ whole genome shotgun (WGS) entry which is preliminary data.</text>
</comment>
<dbReference type="Gene3D" id="3.40.1000.70">
    <property type="entry name" value="PknH-like extracellular domain"/>
    <property type="match status" value="1"/>
</dbReference>
<dbReference type="Proteomes" id="UP000092668">
    <property type="component" value="Unassembled WGS sequence"/>
</dbReference>
<gene>
    <name evidence="2" type="ORF">ACT18_02525</name>
</gene>
<keyword evidence="3" id="KW-1185">Reference proteome</keyword>
<name>A0A1B8SKD8_9MYCO</name>